<evidence type="ECO:0000256" key="3">
    <source>
        <dbReference type="ARBA" id="ARBA00022598"/>
    </source>
</evidence>
<dbReference type="InterPro" id="IPR000559">
    <property type="entry name" value="Formate_THF_ligase"/>
</dbReference>
<comment type="caution">
    <text evidence="7">The sequence shown here is derived from an EMBL/GenBank/DDBJ whole genome shotgun (WGS) entry which is preliminary data.</text>
</comment>
<evidence type="ECO:0000256" key="5">
    <source>
        <dbReference type="ARBA" id="ARBA00022840"/>
    </source>
</evidence>
<protein>
    <recommendedName>
        <fullName evidence="6">Formate--tetrahydrofolate ligase</fullName>
        <ecNumber evidence="6">6.3.4.3</ecNumber>
    </recommendedName>
    <alternativeName>
        <fullName evidence="6">Formyltetrahydrofolate synthetase</fullName>
        <shortName evidence="6">FHS</shortName>
        <shortName evidence="6">FTHFS</shortName>
    </alternativeName>
</protein>
<keyword evidence="4 6" id="KW-0547">Nucleotide-binding</keyword>
<keyword evidence="8" id="KW-1185">Reference proteome</keyword>
<accession>A0ABN3V0N1</accession>
<evidence type="ECO:0000256" key="6">
    <source>
        <dbReference type="HAMAP-Rule" id="MF_01543"/>
    </source>
</evidence>
<dbReference type="GO" id="GO:0016874">
    <property type="term" value="F:ligase activity"/>
    <property type="evidence" value="ECO:0007669"/>
    <property type="project" value="UniProtKB-KW"/>
</dbReference>
<dbReference type="EMBL" id="BAAAUX010000001">
    <property type="protein sequence ID" value="GAA2773171.1"/>
    <property type="molecule type" value="Genomic_DNA"/>
</dbReference>
<dbReference type="InterPro" id="IPR020628">
    <property type="entry name" value="Formate_THF_ligase_CS"/>
</dbReference>
<dbReference type="PROSITE" id="PS00722">
    <property type="entry name" value="FTHFS_2"/>
    <property type="match status" value="1"/>
</dbReference>
<dbReference type="Gene3D" id="3.10.410.10">
    <property type="entry name" value="Formyltetrahydrofolate synthetase, domain 3"/>
    <property type="match status" value="1"/>
</dbReference>
<dbReference type="CDD" id="cd00477">
    <property type="entry name" value="FTHFS"/>
    <property type="match status" value="1"/>
</dbReference>
<sequence length="579" mass="61239">MAPGPGRPTRGGSRVNVPSDLDISRATALKPLDDVAAQLGIGQHLLEPYGHSVAKISLDAIDELAERPQGKYVVVSAITPTPLGEGKTTTTVGLGQALRHLGKVSAVAVRQPSMGPTFGIKGGAAGGGYSQVVPMEALNLHLTGDMHAVTAAHNLLAAMLDNHLHKGNQLGIDEHRITWRRVLDINDRDLRNIVTGLGGRADGSPRQTGFDITAASEVMAVLALSTSLRDMRRRLGRIVVGYTRDGSPVSAEDLRAAGAMTVIMREAIKPNLMQTTENTPVLVHAGPFGNIAHGNSSVVADRIASRCSDYLVTEAGFGADMGAERFFNIKCRTSGLRPDAAVLVATVRALKAHSGRYKVVAGRPLPSAMLAENPDDVLAGADNLRKQIENIRLHGVSPVVAVNAFPTDYASEHDAIRQVAEEEGARVAVSNHYTEGGKGALDLAEAVIEAAEEPSQFRLLYPDSADLRTKIETIATRVYGADGVTYEPEAKRALADYEANGFGNLPVCIAKTHLSLSSDPKLLGAPTGWTLPVREVRASVGAGFIYPICGEMRTMPGLGSQPAAERIDIDDLGQITGLS</sequence>
<dbReference type="Gene3D" id="3.30.1510.10">
    <property type="entry name" value="Domain 2, N(10)-formyltetrahydrofolate synthetase"/>
    <property type="match status" value="1"/>
</dbReference>
<comment type="pathway">
    <text evidence="1 6">One-carbon metabolism; tetrahydrofolate interconversion.</text>
</comment>
<evidence type="ECO:0000313" key="8">
    <source>
        <dbReference type="Proteomes" id="UP001500979"/>
    </source>
</evidence>
<proteinExistence type="inferred from homology"/>
<reference evidence="7 8" key="1">
    <citation type="journal article" date="2019" name="Int. J. Syst. Evol. Microbiol.">
        <title>The Global Catalogue of Microorganisms (GCM) 10K type strain sequencing project: providing services to taxonomists for standard genome sequencing and annotation.</title>
        <authorList>
            <consortium name="The Broad Institute Genomics Platform"/>
            <consortium name="The Broad Institute Genome Sequencing Center for Infectious Disease"/>
            <person name="Wu L."/>
            <person name="Ma J."/>
        </authorList>
    </citation>
    <scope>NUCLEOTIDE SEQUENCE [LARGE SCALE GENOMIC DNA]</scope>
    <source>
        <strain evidence="7 8">JCM 9383</strain>
    </source>
</reference>
<organism evidence="7 8">
    <name type="scientific">Saccharopolyspora taberi</name>
    <dbReference type="NCBI Taxonomy" id="60895"/>
    <lineage>
        <taxon>Bacteria</taxon>
        <taxon>Bacillati</taxon>
        <taxon>Actinomycetota</taxon>
        <taxon>Actinomycetes</taxon>
        <taxon>Pseudonocardiales</taxon>
        <taxon>Pseudonocardiaceae</taxon>
        <taxon>Saccharopolyspora</taxon>
    </lineage>
</organism>
<dbReference type="EC" id="6.3.4.3" evidence="6"/>
<gene>
    <name evidence="6" type="primary">fhs</name>
    <name evidence="7" type="ORF">GCM10010470_00990</name>
</gene>
<evidence type="ECO:0000256" key="2">
    <source>
        <dbReference type="ARBA" id="ARBA00022563"/>
    </source>
</evidence>
<dbReference type="InterPro" id="IPR027417">
    <property type="entry name" value="P-loop_NTPase"/>
</dbReference>
<keyword evidence="2 6" id="KW-0554">One-carbon metabolism</keyword>
<feature type="binding site" evidence="6">
    <location>
        <begin position="81"/>
        <end position="88"/>
    </location>
    <ligand>
        <name>ATP</name>
        <dbReference type="ChEBI" id="CHEBI:30616"/>
    </ligand>
</feature>
<evidence type="ECO:0000313" key="7">
    <source>
        <dbReference type="EMBL" id="GAA2773171.1"/>
    </source>
</evidence>
<dbReference type="Pfam" id="PF01268">
    <property type="entry name" value="FTHFS"/>
    <property type="match status" value="1"/>
</dbReference>
<dbReference type="NCBIfam" id="NF010030">
    <property type="entry name" value="PRK13505.1"/>
    <property type="match status" value="1"/>
</dbReference>
<comment type="similarity">
    <text evidence="6">Belongs to the formate--tetrahydrofolate ligase family.</text>
</comment>
<dbReference type="Gene3D" id="3.40.50.300">
    <property type="entry name" value="P-loop containing nucleotide triphosphate hydrolases"/>
    <property type="match status" value="1"/>
</dbReference>
<keyword evidence="5 6" id="KW-0067">ATP-binding</keyword>
<evidence type="ECO:0000256" key="4">
    <source>
        <dbReference type="ARBA" id="ARBA00022741"/>
    </source>
</evidence>
<keyword evidence="3 6" id="KW-0436">Ligase</keyword>
<dbReference type="SUPFAM" id="SSF52540">
    <property type="entry name" value="P-loop containing nucleoside triphosphate hydrolases"/>
    <property type="match status" value="1"/>
</dbReference>
<comment type="catalytic activity">
    <reaction evidence="6">
        <text>(6S)-5,6,7,8-tetrahydrofolate + formate + ATP = (6R)-10-formyltetrahydrofolate + ADP + phosphate</text>
        <dbReference type="Rhea" id="RHEA:20221"/>
        <dbReference type="ChEBI" id="CHEBI:15740"/>
        <dbReference type="ChEBI" id="CHEBI:30616"/>
        <dbReference type="ChEBI" id="CHEBI:43474"/>
        <dbReference type="ChEBI" id="CHEBI:57453"/>
        <dbReference type="ChEBI" id="CHEBI:195366"/>
        <dbReference type="ChEBI" id="CHEBI:456216"/>
        <dbReference type="EC" id="6.3.4.3"/>
    </reaction>
</comment>
<dbReference type="HAMAP" id="MF_01543">
    <property type="entry name" value="FTHFS"/>
    <property type="match status" value="1"/>
</dbReference>
<evidence type="ECO:0000256" key="1">
    <source>
        <dbReference type="ARBA" id="ARBA00004777"/>
    </source>
</evidence>
<name>A0ABN3V0N1_9PSEU</name>
<dbReference type="PROSITE" id="PS00721">
    <property type="entry name" value="FTHFS_1"/>
    <property type="match status" value="1"/>
</dbReference>
<dbReference type="Proteomes" id="UP001500979">
    <property type="component" value="Unassembled WGS sequence"/>
</dbReference>